<evidence type="ECO:0000259" key="1">
    <source>
        <dbReference type="Pfam" id="PF01521"/>
    </source>
</evidence>
<dbReference type="InterPro" id="IPR000361">
    <property type="entry name" value="ATAP_core_dom"/>
</dbReference>
<dbReference type="InterPro" id="IPR017870">
    <property type="entry name" value="FeS_cluster_insertion_CS"/>
</dbReference>
<dbReference type="EMBL" id="JAQOSQ010000002">
    <property type="protein sequence ID" value="MDJ1182100.1"/>
    <property type="molecule type" value="Genomic_DNA"/>
</dbReference>
<dbReference type="InterPro" id="IPR016092">
    <property type="entry name" value="ATAP"/>
</dbReference>
<dbReference type="SUPFAM" id="SSF89360">
    <property type="entry name" value="HesB-like domain"/>
    <property type="match status" value="1"/>
</dbReference>
<dbReference type="Pfam" id="PF01521">
    <property type="entry name" value="Fe-S_biosyn"/>
    <property type="match status" value="1"/>
</dbReference>
<dbReference type="Gene3D" id="2.60.300.12">
    <property type="entry name" value="HesB-like domain"/>
    <property type="match status" value="1"/>
</dbReference>
<dbReference type="RefSeq" id="WP_283756754.1">
    <property type="nucleotide sequence ID" value="NZ_JAQOSQ010000002.1"/>
</dbReference>
<comment type="caution">
    <text evidence="2">The sequence shown here is derived from an EMBL/GenBank/DDBJ whole genome shotgun (WGS) entry which is preliminary data.</text>
</comment>
<gene>
    <name evidence="2" type="ORF">PMH09_02740</name>
</gene>
<keyword evidence="3" id="KW-1185">Reference proteome</keyword>
<dbReference type="PANTHER" id="PTHR47265">
    <property type="entry name" value="IRON-SULFUR ASSEMBLY PROTEIN ISCA, CHLOROPLASTIC"/>
    <property type="match status" value="1"/>
</dbReference>
<dbReference type="Proteomes" id="UP001232992">
    <property type="component" value="Unassembled WGS sequence"/>
</dbReference>
<dbReference type="InterPro" id="IPR031108">
    <property type="entry name" value="IscA_plant_cyanobact"/>
</dbReference>
<accession>A0ABT7BSD6</accession>
<dbReference type="InterPro" id="IPR035903">
    <property type="entry name" value="HesB-like_dom_sf"/>
</dbReference>
<dbReference type="NCBIfam" id="TIGR00049">
    <property type="entry name" value="iron-sulfur cluster assembly accessory protein"/>
    <property type="match status" value="1"/>
</dbReference>
<organism evidence="2 3">
    <name type="scientific">Roseofilum casamattae BLCC-M143</name>
    <dbReference type="NCBI Taxonomy" id="3022442"/>
    <lineage>
        <taxon>Bacteria</taxon>
        <taxon>Bacillati</taxon>
        <taxon>Cyanobacteriota</taxon>
        <taxon>Cyanophyceae</taxon>
        <taxon>Desertifilales</taxon>
        <taxon>Desertifilaceae</taxon>
        <taxon>Roseofilum</taxon>
        <taxon>Roseofilum casamattae</taxon>
    </lineage>
</organism>
<evidence type="ECO:0000313" key="3">
    <source>
        <dbReference type="Proteomes" id="UP001232992"/>
    </source>
</evidence>
<name>A0ABT7BSD6_9CYAN</name>
<dbReference type="PANTHER" id="PTHR47265:SF1">
    <property type="entry name" value="IRON-SULFUR ASSEMBLY PROTEIN ISCA, CHLOROPLASTIC"/>
    <property type="match status" value="1"/>
</dbReference>
<evidence type="ECO:0000313" key="2">
    <source>
        <dbReference type="EMBL" id="MDJ1182100.1"/>
    </source>
</evidence>
<dbReference type="PROSITE" id="PS01152">
    <property type="entry name" value="HESB"/>
    <property type="match status" value="1"/>
</dbReference>
<feature type="domain" description="Core" evidence="1">
    <location>
        <begin position="2"/>
        <end position="102"/>
    </location>
</feature>
<protein>
    <submittedName>
        <fullName evidence="2">Iron-sulfur cluster assembly accessory protein</fullName>
    </submittedName>
</protein>
<proteinExistence type="predicted"/>
<sequence length="110" mass="12278">MIQFTSAAVTELKRLQSRHPHSTPWVRFEVLPGGCADLSYNIIFETEKSTDDRVYSGEGIDAIVHPEQLQYLEGLNVDYADDLMGGGFQFSNPNATKTCQCGQSFSLKEE</sequence>
<reference evidence="2 3" key="1">
    <citation type="submission" date="2023-01" db="EMBL/GenBank/DDBJ databases">
        <title>Novel diversity within Roseofilum (Cyanobacteria; Desertifilaceae) from marine benthic mats with descriptions of four novel species.</title>
        <authorList>
            <person name="Wang Y."/>
            <person name="Berthold D.E."/>
            <person name="Hu J."/>
            <person name="Lefler F.W."/>
            <person name="Laughinghouse H.D. IV."/>
        </authorList>
    </citation>
    <scope>NUCLEOTIDE SEQUENCE [LARGE SCALE GENOMIC DNA]</scope>
    <source>
        <strain evidence="2 3">BLCC-M143</strain>
    </source>
</reference>